<feature type="domain" description="DUF4183" evidence="1">
    <location>
        <begin position="49"/>
        <end position="118"/>
    </location>
</feature>
<proteinExistence type="predicted"/>
<evidence type="ECO:0000259" key="1">
    <source>
        <dbReference type="Pfam" id="PF13799"/>
    </source>
</evidence>
<sequence>MRKQTKLTHSALIRTLAAPKGCPNLYPPNPLPPQPKETLIKADVYYYYTVADGTKTIYTERDAIVEYGDQGIFPKEQCTYVNLFINGMIQPDAVYSTGNGYLILPEAPDAGVPIILQFVIMKI</sequence>
<dbReference type="InterPro" id="IPR025237">
    <property type="entry name" value="DUF4183"/>
</dbReference>
<dbReference type="Proteomes" id="UP000030528">
    <property type="component" value="Unassembled WGS sequence"/>
</dbReference>
<dbReference type="AlphaFoldDB" id="A0A0A5GKC3"/>
<accession>A0A0A5GKC3</accession>
<name>A0A0A5GKC3_9BACI</name>
<dbReference type="EMBL" id="AVPE01000001">
    <property type="protein sequence ID" value="KGX93736.1"/>
    <property type="molecule type" value="Genomic_DNA"/>
</dbReference>
<evidence type="ECO:0000313" key="3">
    <source>
        <dbReference type="Proteomes" id="UP000030528"/>
    </source>
</evidence>
<reference evidence="2 3" key="1">
    <citation type="submission" date="2013-08" db="EMBL/GenBank/DDBJ databases">
        <authorList>
            <person name="Huang J."/>
            <person name="Wang G."/>
        </authorList>
    </citation>
    <scope>NUCLEOTIDE SEQUENCE [LARGE SCALE GENOMIC DNA]</scope>
    <source>
        <strain evidence="2 3">JSM 076056</strain>
    </source>
</reference>
<dbReference type="Pfam" id="PF13799">
    <property type="entry name" value="DUF4183"/>
    <property type="match status" value="1"/>
</dbReference>
<dbReference type="STRING" id="1385510.GCA_000425205_00361"/>
<dbReference type="RefSeq" id="WP_051239575.1">
    <property type="nucleotide sequence ID" value="NZ_AULI01000001.1"/>
</dbReference>
<keyword evidence="3" id="KW-1185">Reference proteome</keyword>
<dbReference type="eggNOG" id="ENOG50337C9">
    <property type="taxonomic scope" value="Bacteria"/>
</dbReference>
<dbReference type="OrthoDB" id="2455205at2"/>
<gene>
    <name evidence="2" type="ORF">N781_00585</name>
</gene>
<organism evidence="2 3">
    <name type="scientific">Pontibacillus halophilus JSM 076056 = DSM 19796</name>
    <dbReference type="NCBI Taxonomy" id="1385510"/>
    <lineage>
        <taxon>Bacteria</taxon>
        <taxon>Bacillati</taxon>
        <taxon>Bacillota</taxon>
        <taxon>Bacilli</taxon>
        <taxon>Bacillales</taxon>
        <taxon>Bacillaceae</taxon>
        <taxon>Pontibacillus</taxon>
    </lineage>
</organism>
<comment type="caution">
    <text evidence="2">The sequence shown here is derived from an EMBL/GenBank/DDBJ whole genome shotgun (WGS) entry which is preliminary data.</text>
</comment>
<evidence type="ECO:0000313" key="2">
    <source>
        <dbReference type="EMBL" id="KGX93736.1"/>
    </source>
</evidence>
<protein>
    <recommendedName>
        <fullName evidence="1">DUF4183 domain-containing protein</fullName>
    </recommendedName>
</protein>